<dbReference type="Gene3D" id="3.40.50.300">
    <property type="entry name" value="P-loop containing nucleotide triphosphate hydrolases"/>
    <property type="match status" value="1"/>
</dbReference>
<comment type="caution">
    <text evidence="1">The sequence shown here is derived from an EMBL/GenBank/DDBJ whole genome shotgun (WGS) entry which is preliminary data.</text>
</comment>
<reference evidence="1" key="1">
    <citation type="submission" date="2018-11" db="EMBL/GenBank/DDBJ databases">
        <authorList>
            <consortium name="Pathogen Informatics"/>
        </authorList>
    </citation>
    <scope>NUCLEOTIDE SEQUENCE</scope>
</reference>
<dbReference type="InterPro" id="IPR027417">
    <property type="entry name" value="P-loop_NTPase"/>
</dbReference>
<gene>
    <name evidence="1" type="ORF">PXEA_LOCUS11591</name>
</gene>
<keyword evidence="2" id="KW-1185">Reference proteome</keyword>
<protein>
    <recommendedName>
        <fullName evidence="3">ABC transporter domain-containing protein</fullName>
    </recommendedName>
</protein>
<evidence type="ECO:0000313" key="1">
    <source>
        <dbReference type="EMBL" id="VEL18151.1"/>
    </source>
</evidence>
<dbReference type="GO" id="GO:0005743">
    <property type="term" value="C:mitochondrial inner membrane"/>
    <property type="evidence" value="ECO:0007669"/>
    <property type="project" value="TreeGrafter"/>
</dbReference>
<sequence length="174" mass="19257">RSISPSILSTHCIASFAPGTADVCSTDSFIQKTLATYLADCTVLTITHRLHTVIQSDLIIVMAGGRIVESGPPYELLGLHQVVERPLMRMRSSRLVMERDIDGRLHAEDEGHLYHAGFTGQGSVYDSQRGSNRYSRVETLATLMRQMSSREALGLTEMAKRAYLSGSRRTEADK</sequence>
<dbReference type="SUPFAM" id="SSF52540">
    <property type="entry name" value="P-loop containing nucleoside triphosphate hydrolases"/>
    <property type="match status" value="1"/>
</dbReference>
<name>A0A3S5CG13_9PLAT</name>
<feature type="non-terminal residue" evidence="1">
    <location>
        <position position="1"/>
    </location>
</feature>
<evidence type="ECO:0008006" key="3">
    <source>
        <dbReference type="Google" id="ProtNLM"/>
    </source>
</evidence>
<dbReference type="EMBL" id="CAAALY010035848">
    <property type="protein sequence ID" value="VEL18151.1"/>
    <property type="molecule type" value="Genomic_DNA"/>
</dbReference>
<evidence type="ECO:0000313" key="2">
    <source>
        <dbReference type="Proteomes" id="UP000784294"/>
    </source>
</evidence>
<accession>A0A3S5CG13</accession>
<dbReference type="AlphaFoldDB" id="A0A3S5CG13"/>
<proteinExistence type="predicted"/>
<dbReference type="GO" id="GO:0015421">
    <property type="term" value="F:ABC-type oligopeptide transporter activity"/>
    <property type="evidence" value="ECO:0007669"/>
    <property type="project" value="TreeGrafter"/>
</dbReference>
<dbReference type="GO" id="GO:0090374">
    <property type="term" value="P:oligopeptide export from mitochondrion"/>
    <property type="evidence" value="ECO:0007669"/>
    <property type="project" value="TreeGrafter"/>
</dbReference>
<dbReference type="PANTHER" id="PTHR43394">
    <property type="entry name" value="ATP-DEPENDENT PERMEASE MDL1, MITOCHONDRIAL"/>
    <property type="match status" value="1"/>
</dbReference>
<dbReference type="OrthoDB" id="6500128at2759"/>
<dbReference type="PANTHER" id="PTHR43394:SF1">
    <property type="entry name" value="ATP-BINDING CASSETTE SUB-FAMILY B MEMBER 10, MITOCHONDRIAL"/>
    <property type="match status" value="1"/>
</dbReference>
<dbReference type="InterPro" id="IPR039421">
    <property type="entry name" value="Type_1_exporter"/>
</dbReference>
<dbReference type="Proteomes" id="UP000784294">
    <property type="component" value="Unassembled WGS sequence"/>
</dbReference>
<organism evidence="1 2">
    <name type="scientific">Protopolystoma xenopodis</name>
    <dbReference type="NCBI Taxonomy" id="117903"/>
    <lineage>
        <taxon>Eukaryota</taxon>
        <taxon>Metazoa</taxon>
        <taxon>Spiralia</taxon>
        <taxon>Lophotrochozoa</taxon>
        <taxon>Platyhelminthes</taxon>
        <taxon>Monogenea</taxon>
        <taxon>Polyopisthocotylea</taxon>
        <taxon>Polystomatidea</taxon>
        <taxon>Polystomatidae</taxon>
        <taxon>Protopolystoma</taxon>
    </lineage>
</organism>